<accession>A0AAD6US50</accession>
<evidence type="ECO:0000313" key="1">
    <source>
        <dbReference type="EMBL" id="KAJ7191689.1"/>
    </source>
</evidence>
<sequence length="168" mass="18221">MCSLSEPSHITCVLPPCFLLSDQSTSSVPSHACPDIRSIIVRIKGFVTNRSGVGDKIRLLLKWRSFSNINAWIGRLKPGFEPPPAAQAVERSLLTIPPAVLKQLPPQSLPIAELLRYTLLLPQFTDSIRNDEREAIVKAAAALSTVKRKGGKGVGNVLDVDEDDGVAE</sequence>
<dbReference type="EMBL" id="JARJCW010000129">
    <property type="protein sequence ID" value="KAJ7191689.1"/>
    <property type="molecule type" value="Genomic_DNA"/>
</dbReference>
<organism evidence="1 2">
    <name type="scientific">Mycena pura</name>
    <dbReference type="NCBI Taxonomy" id="153505"/>
    <lineage>
        <taxon>Eukaryota</taxon>
        <taxon>Fungi</taxon>
        <taxon>Dikarya</taxon>
        <taxon>Basidiomycota</taxon>
        <taxon>Agaricomycotina</taxon>
        <taxon>Agaricomycetes</taxon>
        <taxon>Agaricomycetidae</taxon>
        <taxon>Agaricales</taxon>
        <taxon>Marasmiineae</taxon>
        <taxon>Mycenaceae</taxon>
        <taxon>Mycena</taxon>
    </lineage>
</organism>
<name>A0AAD6US50_9AGAR</name>
<comment type="caution">
    <text evidence="1">The sequence shown here is derived from an EMBL/GenBank/DDBJ whole genome shotgun (WGS) entry which is preliminary data.</text>
</comment>
<reference evidence="1" key="1">
    <citation type="submission" date="2023-03" db="EMBL/GenBank/DDBJ databases">
        <title>Massive genome expansion in bonnet fungi (Mycena s.s.) driven by repeated elements and novel gene families across ecological guilds.</title>
        <authorList>
            <consortium name="Lawrence Berkeley National Laboratory"/>
            <person name="Harder C.B."/>
            <person name="Miyauchi S."/>
            <person name="Viragh M."/>
            <person name="Kuo A."/>
            <person name="Thoen E."/>
            <person name="Andreopoulos B."/>
            <person name="Lu D."/>
            <person name="Skrede I."/>
            <person name="Drula E."/>
            <person name="Henrissat B."/>
            <person name="Morin E."/>
            <person name="Kohler A."/>
            <person name="Barry K."/>
            <person name="LaButti K."/>
            <person name="Morin E."/>
            <person name="Salamov A."/>
            <person name="Lipzen A."/>
            <person name="Mereny Z."/>
            <person name="Hegedus B."/>
            <person name="Baldrian P."/>
            <person name="Stursova M."/>
            <person name="Weitz H."/>
            <person name="Taylor A."/>
            <person name="Grigoriev I.V."/>
            <person name="Nagy L.G."/>
            <person name="Martin F."/>
            <person name="Kauserud H."/>
        </authorList>
    </citation>
    <scope>NUCLEOTIDE SEQUENCE</scope>
    <source>
        <strain evidence="1">9144</strain>
    </source>
</reference>
<dbReference type="AlphaFoldDB" id="A0AAD6US50"/>
<protein>
    <submittedName>
        <fullName evidence="1">Uncharacterized protein</fullName>
    </submittedName>
</protein>
<gene>
    <name evidence="1" type="ORF">GGX14DRAFT_578712</name>
</gene>
<dbReference type="Proteomes" id="UP001219525">
    <property type="component" value="Unassembled WGS sequence"/>
</dbReference>
<keyword evidence="2" id="KW-1185">Reference proteome</keyword>
<proteinExistence type="predicted"/>
<evidence type="ECO:0000313" key="2">
    <source>
        <dbReference type="Proteomes" id="UP001219525"/>
    </source>
</evidence>